<name>A0A024UZF5_PLAFA</name>
<dbReference type="FunFam" id="1.10.10.1340:FF:000003">
    <property type="entry name" value="Mediator of RNA polymerase II transcription subunit 31"/>
    <property type="match status" value="1"/>
</dbReference>
<gene>
    <name evidence="8" type="ORF">PFFVO_05407</name>
</gene>
<dbReference type="GO" id="GO:0003712">
    <property type="term" value="F:transcription coregulator activity"/>
    <property type="evidence" value="ECO:0007669"/>
    <property type="project" value="InterPro"/>
</dbReference>
<dbReference type="Gene3D" id="1.10.10.1340">
    <property type="entry name" value="Mediator of RNA polymerase II, submodule Med31 (Soh1)"/>
    <property type="match status" value="1"/>
</dbReference>
<dbReference type="OrthoDB" id="10257739at2759"/>
<comment type="function">
    <text evidence="7">Component of the Mediator complex, a coactivator involved in the regulated transcription of nearly all RNA polymerase II-dependent genes. Mediator functions as a bridge to convey information from gene-specific regulatory proteins to the basal RNA polymerase II transcription machinery. Mediator is recruited to promoters by direct interactions with regulatory proteins and serves as a scaffold for the assembly of a functional preinitiation complex with RNA polymerase II and the general transcription factors.</text>
</comment>
<dbReference type="EMBL" id="KI925155">
    <property type="protein sequence ID" value="ETW15627.1"/>
    <property type="molecule type" value="Genomic_DNA"/>
</dbReference>
<evidence type="ECO:0000313" key="8">
    <source>
        <dbReference type="EMBL" id="ETW15627.1"/>
    </source>
</evidence>
<dbReference type="InterPro" id="IPR008831">
    <property type="entry name" value="Mediator_Med31"/>
</dbReference>
<dbReference type="SMR" id="A0A024UZF5"/>
<dbReference type="InterPro" id="IPR038089">
    <property type="entry name" value="Med31_sf"/>
</dbReference>
<evidence type="ECO:0000256" key="5">
    <source>
        <dbReference type="ARBA" id="ARBA00023163"/>
    </source>
</evidence>
<evidence type="ECO:0000256" key="7">
    <source>
        <dbReference type="RuleBase" id="RU364129"/>
    </source>
</evidence>
<evidence type="ECO:0000256" key="3">
    <source>
        <dbReference type="ARBA" id="ARBA00023015"/>
    </source>
</evidence>
<dbReference type="Proteomes" id="UP000030690">
    <property type="component" value="Unassembled WGS sequence"/>
</dbReference>
<comment type="subcellular location">
    <subcellularLocation>
        <location evidence="1 7">Nucleus</location>
    </subcellularLocation>
</comment>
<dbReference type="GO" id="GO:0006355">
    <property type="term" value="P:regulation of DNA-templated transcription"/>
    <property type="evidence" value="ECO:0007669"/>
    <property type="project" value="InterPro"/>
</dbReference>
<evidence type="ECO:0000256" key="2">
    <source>
        <dbReference type="ARBA" id="ARBA00006378"/>
    </source>
</evidence>
<dbReference type="AlphaFoldDB" id="A0A024UZF5"/>
<evidence type="ECO:0000256" key="6">
    <source>
        <dbReference type="ARBA" id="ARBA00023242"/>
    </source>
</evidence>
<evidence type="ECO:0000256" key="1">
    <source>
        <dbReference type="ARBA" id="ARBA00004123"/>
    </source>
</evidence>
<proteinExistence type="inferred from homology"/>
<evidence type="ECO:0000256" key="4">
    <source>
        <dbReference type="ARBA" id="ARBA00023159"/>
    </source>
</evidence>
<dbReference type="GO" id="GO:0016592">
    <property type="term" value="C:mediator complex"/>
    <property type="evidence" value="ECO:0007669"/>
    <property type="project" value="InterPro"/>
</dbReference>
<protein>
    <recommendedName>
        <fullName evidence="7">Mediator of RNA polymerase II transcription subunit 31</fullName>
    </recommendedName>
</protein>
<reference evidence="8 9" key="2">
    <citation type="submission" date="2013-02" db="EMBL/GenBank/DDBJ databases">
        <title>The Genome Sequence of Plasmodium falciparum Vietnam Oak-Knoll (FVO).</title>
        <authorList>
            <consortium name="The Broad Institute Genome Sequencing Platform"/>
            <consortium name="The Broad Institute Genome Sequencing Center for Infectious Disease"/>
            <person name="Neafsey D."/>
            <person name="Cheeseman I."/>
            <person name="Volkman S."/>
            <person name="Adams J."/>
            <person name="Walker B."/>
            <person name="Young S.K."/>
            <person name="Zeng Q."/>
            <person name="Gargeya S."/>
            <person name="Fitzgerald M."/>
            <person name="Haas B."/>
            <person name="Abouelleil A."/>
            <person name="Alvarado L."/>
            <person name="Arachchi H.M."/>
            <person name="Berlin A.M."/>
            <person name="Chapman S.B."/>
            <person name="Dewar J."/>
            <person name="Goldberg J."/>
            <person name="Griggs A."/>
            <person name="Gujja S."/>
            <person name="Hansen M."/>
            <person name="Howarth C."/>
            <person name="Imamovic A."/>
            <person name="Larimer J."/>
            <person name="McCowan C."/>
            <person name="Murphy C."/>
            <person name="Neiman D."/>
            <person name="Pearson M."/>
            <person name="Priest M."/>
            <person name="Roberts A."/>
            <person name="Saif S."/>
            <person name="Shea T."/>
            <person name="Sisk P."/>
            <person name="Sykes S."/>
            <person name="Wortman J."/>
            <person name="Nusbaum C."/>
            <person name="Birren B."/>
        </authorList>
    </citation>
    <scope>NUCLEOTIDE SEQUENCE [LARGE SCALE GENOMIC DNA]</scope>
    <source>
        <strain evidence="9">Vietnam Oak-Knoll (FVO)</strain>
    </source>
</reference>
<organism evidence="8 9">
    <name type="scientific">Plasmodium falciparum Vietnam Oak-Knoll</name>
    <name type="common">FVO</name>
    <dbReference type="NCBI Taxonomy" id="1036723"/>
    <lineage>
        <taxon>Eukaryota</taxon>
        <taxon>Sar</taxon>
        <taxon>Alveolata</taxon>
        <taxon>Apicomplexa</taxon>
        <taxon>Aconoidasida</taxon>
        <taxon>Haemosporida</taxon>
        <taxon>Plasmodiidae</taxon>
        <taxon>Plasmodium</taxon>
        <taxon>Plasmodium (Laverania)</taxon>
    </lineage>
</organism>
<reference evidence="8 9" key="1">
    <citation type="submission" date="2013-02" db="EMBL/GenBank/DDBJ databases">
        <title>The Genome Annotation of Plasmodium falciparum Vietnam Oak-Knoll (FVO).</title>
        <authorList>
            <consortium name="The Broad Institute Genome Sequencing Platform"/>
            <consortium name="The Broad Institute Genome Sequencing Center for Infectious Disease"/>
            <person name="Neafsey D."/>
            <person name="Hoffman S."/>
            <person name="Volkman S."/>
            <person name="Rosenthal P."/>
            <person name="Walker B."/>
            <person name="Young S.K."/>
            <person name="Zeng Q."/>
            <person name="Gargeya S."/>
            <person name="Fitzgerald M."/>
            <person name="Haas B."/>
            <person name="Abouelleil A."/>
            <person name="Allen A.W."/>
            <person name="Alvarado L."/>
            <person name="Arachchi H.M."/>
            <person name="Berlin A.M."/>
            <person name="Chapman S.B."/>
            <person name="Gainer-Dewar J."/>
            <person name="Goldberg J."/>
            <person name="Griggs A."/>
            <person name="Gujja S."/>
            <person name="Hansen M."/>
            <person name="Howarth C."/>
            <person name="Imamovic A."/>
            <person name="Ireland A."/>
            <person name="Larimer J."/>
            <person name="McCowan C."/>
            <person name="Murphy C."/>
            <person name="Pearson M."/>
            <person name="Poon T.W."/>
            <person name="Priest M."/>
            <person name="Roberts A."/>
            <person name="Saif S."/>
            <person name="Shea T."/>
            <person name="Sisk P."/>
            <person name="Sykes S."/>
            <person name="Wortman J."/>
            <person name="Nusbaum C."/>
            <person name="Birren B."/>
        </authorList>
    </citation>
    <scope>NUCLEOTIDE SEQUENCE [LARGE SCALE GENOMIC DNA]</scope>
    <source>
        <strain evidence="9">Vietnam Oak-Knoll (FVO)</strain>
    </source>
</reference>
<keyword evidence="3 7" id="KW-0805">Transcription regulation</keyword>
<keyword evidence="6 7" id="KW-0539">Nucleus</keyword>
<sequence>MGISQKKYIVNNIIDDNKKSVIIHKYYRESLFENKLRFECELEFLQSLCNIDYIKHLYENKYFNDYNFINYLKYLNYWRNKPYIFYVHFPICLYVLDILNNNNTNIYFNHANSFQNFIYYLKLHWLYFSYQI</sequence>
<evidence type="ECO:0000313" key="9">
    <source>
        <dbReference type="Proteomes" id="UP000030690"/>
    </source>
</evidence>
<dbReference type="Pfam" id="PF05669">
    <property type="entry name" value="Med31"/>
    <property type="match status" value="1"/>
</dbReference>
<dbReference type="PANTHER" id="PTHR13186">
    <property type="entry name" value="MEDIATOR OF RNA POLYMERASE II TRANSCRIPTION SUBUNIT 31"/>
    <property type="match status" value="1"/>
</dbReference>
<comment type="subunit">
    <text evidence="7">Component of the Mediator complex.</text>
</comment>
<comment type="similarity">
    <text evidence="2 7">Belongs to the Mediator complex subunit 31 family.</text>
</comment>
<keyword evidence="5 7" id="KW-0804">Transcription</keyword>
<keyword evidence="4 7" id="KW-0010">Activator</keyword>
<accession>A0A024UZF5</accession>